<dbReference type="Gene3D" id="3.90.79.10">
    <property type="entry name" value="Nucleoside Triphosphate Pyrophosphohydrolase"/>
    <property type="match status" value="1"/>
</dbReference>
<protein>
    <recommendedName>
        <fullName evidence="13">8-oxo-dGTP diphosphatase</fullName>
        <ecNumber evidence="12">3.6.1.55</ecNumber>
    </recommendedName>
    <alternativeName>
        <fullName evidence="16">7,8-dihydro-8-oxoguanine-triphosphatase</fullName>
    </alternativeName>
    <alternativeName>
        <fullName evidence="15">Mutator protein MutT</fullName>
    </alternativeName>
    <alternativeName>
        <fullName evidence="14">dGTP pyrophosphohydrolase</fullName>
    </alternativeName>
</protein>
<dbReference type="GO" id="GO:0006260">
    <property type="term" value="P:DNA replication"/>
    <property type="evidence" value="ECO:0007669"/>
    <property type="project" value="UniProtKB-KW"/>
</dbReference>
<comment type="similarity">
    <text evidence="2">Belongs to the Nudix hydrolase family.</text>
</comment>
<dbReference type="RefSeq" id="WP_011587894.1">
    <property type="nucleotide sequence ID" value="NC_008260.1"/>
</dbReference>
<dbReference type="NCBIfam" id="NF006530">
    <property type="entry name" value="PRK08999.1"/>
    <property type="match status" value="1"/>
</dbReference>
<feature type="domain" description="Nudix hydrolase" evidence="17">
    <location>
        <begin position="2"/>
        <end position="134"/>
    </location>
</feature>
<dbReference type="EMBL" id="AM286690">
    <property type="protein sequence ID" value="CAL16057.1"/>
    <property type="molecule type" value="Genomic_DNA"/>
</dbReference>
<evidence type="ECO:0000256" key="8">
    <source>
        <dbReference type="ARBA" id="ARBA00022842"/>
    </source>
</evidence>
<keyword evidence="3" id="KW-0515">Mutator protein</keyword>
<organism evidence="18 19">
    <name type="scientific">Alcanivorax borkumensis (strain ATCC 700651 / DSM 11573 / NCIMB 13689 / SK2)</name>
    <dbReference type="NCBI Taxonomy" id="393595"/>
    <lineage>
        <taxon>Bacteria</taxon>
        <taxon>Pseudomonadati</taxon>
        <taxon>Pseudomonadota</taxon>
        <taxon>Gammaproteobacteria</taxon>
        <taxon>Oceanospirillales</taxon>
        <taxon>Alcanivoracaceae</taxon>
        <taxon>Alcanivorax</taxon>
    </lineage>
</organism>
<keyword evidence="7" id="KW-0378">Hydrolase</keyword>
<keyword evidence="9" id="KW-0234">DNA repair</keyword>
<evidence type="ECO:0000256" key="7">
    <source>
        <dbReference type="ARBA" id="ARBA00022801"/>
    </source>
</evidence>
<dbReference type="Gene3D" id="3.20.20.70">
    <property type="entry name" value="Aldolase class I"/>
    <property type="match status" value="1"/>
</dbReference>
<dbReference type="EC" id="3.6.1.55" evidence="12"/>
<evidence type="ECO:0000256" key="4">
    <source>
        <dbReference type="ARBA" id="ARBA00022705"/>
    </source>
</evidence>
<dbReference type="GO" id="GO:0044716">
    <property type="term" value="F:8-oxo-GDP phosphatase activity"/>
    <property type="evidence" value="ECO:0007669"/>
    <property type="project" value="TreeGrafter"/>
</dbReference>
<dbReference type="GO" id="GO:0046872">
    <property type="term" value="F:metal ion binding"/>
    <property type="evidence" value="ECO:0007669"/>
    <property type="project" value="UniProtKB-KW"/>
</dbReference>
<sequence>MPTSPTPSIIVVAGIIRGSGHICLSKRADHQHQGGCWEFPGGKVEPGETLGAALARELEEELGMVDAISTPFMTIAHQYDDLHVTLHFRDVHAWQGEPEGKEGQSVQWFVPQALADLRFPAANQPVVNAIRLPEQLVIAPEDISLHELLAGIDRLDAGRQGLYLRQWSDHAEVSTIVGLCNKKGLKVWLRASGPQSEVIAKALGVFALHFPGRVLAQLDERPAFDGITSAAVHDLASRDKAVSLGLDMALVSPVLPTPTHPGKPVLGWPQAEVLMKGTPLACYALGGVMPGDLVSARDYGAVGVAGIRAFWR</sequence>
<dbReference type="PANTHER" id="PTHR47707:SF1">
    <property type="entry name" value="NUDIX HYDROLASE FAMILY PROTEIN"/>
    <property type="match status" value="1"/>
</dbReference>
<dbReference type="GO" id="GO:0009228">
    <property type="term" value="P:thiamine biosynthetic process"/>
    <property type="evidence" value="ECO:0007669"/>
    <property type="project" value="UniProtKB-KW"/>
</dbReference>
<dbReference type="SUPFAM" id="SSF51391">
    <property type="entry name" value="Thiamin phosphate synthase"/>
    <property type="match status" value="1"/>
</dbReference>
<keyword evidence="4" id="KW-0235">DNA replication</keyword>
<dbReference type="GO" id="GO:0044715">
    <property type="term" value="F:8-oxo-dGDP phosphatase activity"/>
    <property type="evidence" value="ECO:0007669"/>
    <property type="project" value="TreeGrafter"/>
</dbReference>
<dbReference type="Pfam" id="PF14815">
    <property type="entry name" value="NUDIX_4"/>
    <property type="match status" value="1"/>
</dbReference>
<proteinExistence type="inferred from homology"/>
<dbReference type="STRING" id="393595.ABO_0609"/>
<evidence type="ECO:0000256" key="1">
    <source>
        <dbReference type="ARBA" id="ARBA00001946"/>
    </source>
</evidence>
<evidence type="ECO:0000256" key="2">
    <source>
        <dbReference type="ARBA" id="ARBA00005582"/>
    </source>
</evidence>
<evidence type="ECO:0000256" key="5">
    <source>
        <dbReference type="ARBA" id="ARBA00022723"/>
    </source>
</evidence>
<keyword evidence="6" id="KW-0227">DNA damage</keyword>
<dbReference type="InterPro" id="IPR020476">
    <property type="entry name" value="Nudix_hydrolase"/>
</dbReference>
<reference evidence="18 19" key="1">
    <citation type="journal article" date="2006" name="Nat. Biotechnol.">
        <title>Genome sequence of the ubiquitous hydrocarbon-degrading marine bacterium Alcanivorax borkumensis.</title>
        <authorList>
            <person name="Schneiker S."/>
            <person name="Martins dos Santos V.A.P."/>
            <person name="Bartels D."/>
            <person name="Bekel T."/>
            <person name="Brecht M."/>
            <person name="Buhrmester J."/>
            <person name="Chernikova T.N."/>
            <person name="Denaro R."/>
            <person name="Ferrer M."/>
            <person name="Gertler C."/>
            <person name="Goesmann A."/>
            <person name="Golyshina O.V."/>
            <person name="Kaminski F."/>
            <person name="Khachane A.N."/>
            <person name="Lang S."/>
            <person name="Linke B."/>
            <person name="McHardy A.C."/>
            <person name="Meyer F."/>
            <person name="Nechitaylo T."/>
            <person name="Puehler A."/>
            <person name="Regenhardt D."/>
            <person name="Rupp O."/>
            <person name="Sabirova J.S."/>
            <person name="Selbitschka W."/>
            <person name="Yakimov M.M."/>
            <person name="Timmis K.N."/>
            <person name="Vorhoelter F.-J."/>
            <person name="Weidner S."/>
            <person name="Kaiser O."/>
            <person name="Golyshin P.N."/>
        </authorList>
    </citation>
    <scope>NUCLEOTIDE SEQUENCE [LARGE SCALE GENOMIC DNA]</scope>
    <source>
        <strain evidence="19">ATCC 700651 / DSM 11573 / NCIMB 13689 / SK2</strain>
    </source>
</reference>
<dbReference type="Proteomes" id="UP000008871">
    <property type="component" value="Chromosome"/>
</dbReference>
<dbReference type="InterPro" id="IPR015797">
    <property type="entry name" value="NUDIX_hydrolase-like_dom_sf"/>
</dbReference>
<dbReference type="InterPro" id="IPR013785">
    <property type="entry name" value="Aldolase_TIM"/>
</dbReference>
<keyword evidence="5" id="KW-0479">Metal-binding</keyword>
<name>Q0VRZ1_ALCBS</name>
<comment type="catalytic activity">
    <reaction evidence="10">
        <text>8-oxo-dGTP + H2O = 8-oxo-dGMP + diphosphate + H(+)</text>
        <dbReference type="Rhea" id="RHEA:31575"/>
        <dbReference type="ChEBI" id="CHEBI:15377"/>
        <dbReference type="ChEBI" id="CHEBI:15378"/>
        <dbReference type="ChEBI" id="CHEBI:33019"/>
        <dbReference type="ChEBI" id="CHEBI:63224"/>
        <dbReference type="ChEBI" id="CHEBI:77896"/>
        <dbReference type="EC" id="3.6.1.55"/>
    </reaction>
</comment>
<dbReference type="GO" id="GO:0006281">
    <property type="term" value="P:DNA repair"/>
    <property type="evidence" value="ECO:0007669"/>
    <property type="project" value="UniProtKB-KW"/>
</dbReference>
<evidence type="ECO:0000256" key="16">
    <source>
        <dbReference type="ARBA" id="ARBA00042798"/>
    </source>
</evidence>
<evidence type="ECO:0000313" key="18">
    <source>
        <dbReference type="EMBL" id="CAL16057.1"/>
    </source>
</evidence>
<dbReference type="InterPro" id="IPR022998">
    <property type="entry name" value="ThiamineP_synth_TenI"/>
</dbReference>
<evidence type="ECO:0000256" key="3">
    <source>
        <dbReference type="ARBA" id="ARBA00022457"/>
    </source>
</evidence>
<dbReference type="Pfam" id="PF02581">
    <property type="entry name" value="TMP-TENI"/>
    <property type="match status" value="1"/>
</dbReference>
<evidence type="ECO:0000259" key="17">
    <source>
        <dbReference type="PROSITE" id="PS51462"/>
    </source>
</evidence>
<dbReference type="PANTHER" id="PTHR47707">
    <property type="entry name" value="8-OXO-DGTP DIPHOSPHATASE"/>
    <property type="match status" value="1"/>
</dbReference>
<keyword evidence="8" id="KW-0460">Magnesium</keyword>
<evidence type="ECO:0000256" key="14">
    <source>
        <dbReference type="ARBA" id="ARBA00041592"/>
    </source>
</evidence>
<dbReference type="KEGG" id="abo:ABO_0609"/>
<evidence type="ECO:0000313" key="19">
    <source>
        <dbReference type="Proteomes" id="UP000008871"/>
    </source>
</evidence>
<dbReference type="InterPro" id="IPR036206">
    <property type="entry name" value="ThiamineP_synth_sf"/>
</dbReference>
<evidence type="ECO:0000256" key="13">
    <source>
        <dbReference type="ARBA" id="ARBA00040794"/>
    </source>
</evidence>
<dbReference type="CDD" id="cd03425">
    <property type="entry name" value="NUDIX_MutT_NudA_like"/>
    <property type="match status" value="1"/>
</dbReference>
<dbReference type="GO" id="GO:0008413">
    <property type="term" value="F:8-oxo-7,8-dihydroguanosine triphosphate pyrophosphatase activity"/>
    <property type="evidence" value="ECO:0007669"/>
    <property type="project" value="TreeGrafter"/>
</dbReference>
<evidence type="ECO:0000256" key="15">
    <source>
        <dbReference type="ARBA" id="ARBA00041979"/>
    </source>
</evidence>
<evidence type="ECO:0000256" key="6">
    <source>
        <dbReference type="ARBA" id="ARBA00022763"/>
    </source>
</evidence>
<dbReference type="PRINTS" id="PR00502">
    <property type="entry name" value="NUDIXFAMILY"/>
</dbReference>
<gene>
    <name evidence="18" type="ordered locus">ABO_0609</name>
</gene>
<dbReference type="eggNOG" id="COG0352">
    <property type="taxonomic scope" value="Bacteria"/>
</dbReference>
<evidence type="ECO:0000256" key="10">
    <source>
        <dbReference type="ARBA" id="ARBA00035861"/>
    </source>
</evidence>
<dbReference type="GO" id="GO:0035539">
    <property type="term" value="F:8-oxo-7,8-dihydrodeoxyguanosine triphosphate pyrophosphatase activity"/>
    <property type="evidence" value="ECO:0007669"/>
    <property type="project" value="UniProtKB-EC"/>
</dbReference>
<dbReference type="InterPro" id="IPR020084">
    <property type="entry name" value="NUDIX_hydrolase_CS"/>
</dbReference>
<comment type="catalytic activity">
    <reaction evidence="11">
        <text>8-oxo-GTP + H2O = 8-oxo-GMP + diphosphate + H(+)</text>
        <dbReference type="Rhea" id="RHEA:67616"/>
        <dbReference type="ChEBI" id="CHEBI:15377"/>
        <dbReference type="ChEBI" id="CHEBI:15378"/>
        <dbReference type="ChEBI" id="CHEBI:33019"/>
        <dbReference type="ChEBI" id="CHEBI:143553"/>
        <dbReference type="ChEBI" id="CHEBI:145694"/>
    </reaction>
</comment>
<dbReference type="PROSITE" id="PS51462">
    <property type="entry name" value="NUDIX"/>
    <property type="match status" value="1"/>
</dbReference>
<evidence type="ECO:0000256" key="12">
    <source>
        <dbReference type="ARBA" id="ARBA00038905"/>
    </source>
</evidence>
<evidence type="ECO:0000256" key="11">
    <source>
        <dbReference type="ARBA" id="ARBA00036904"/>
    </source>
</evidence>
<evidence type="ECO:0000256" key="9">
    <source>
        <dbReference type="ARBA" id="ARBA00023204"/>
    </source>
</evidence>
<dbReference type="InterPro" id="IPR029119">
    <property type="entry name" value="MutY_C"/>
</dbReference>
<dbReference type="OrthoDB" id="9810648at2"/>
<dbReference type="SUPFAM" id="SSF55811">
    <property type="entry name" value="Nudix"/>
    <property type="match status" value="1"/>
</dbReference>
<dbReference type="InterPro" id="IPR047127">
    <property type="entry name" value="MutT-like"/>
</dbReference>
<dbReference type="HOGENOM" id="CLU_076087_0_0_6"/>
<keyword evidence="19" id="KW-1185">Reference proteome</keyword>
<dbReference type="AlphaFoldDB" id="Q0VRZ1"/>
<dbReference type="eggNOG" id="COG0494">
    <property type="taxonomic scope" value="Bacteria"/>
</dbReference>
<dbReference type="InterPro" id="IPR000086">
    <property type="entry name" value="NUDIX_hydrolase_dom"/>
</dbReference>
<dbReference type="PROSITE" id="PS00893">
    <property type="entry name" value="NUDIX_BOX"/>
    <property type="match status" value="1"/>
</dbReference>
<comment type="cofactor">
    <cofactor evidence="1">
        <name>Mg(2+)</name>
        <dbReference type="ChEBI" id="CHEBI:18420"/>
    </cofactor>
</comment>
<accession>Q0VRZ1</accession>